<sequence>MKEEKYVSPQERLGQLQSERARALAELILSRDSGDVKYTGGAENQTWEDVEKMEAEDQGKD</sequence>
<gene>
    <name evidence="2" type="ORF">COU35_01545</name>
</gene>
<protein>
    <submittedName>
        <fullName evidence="2">Uncharacterized protein</fullName>
    </submittedName>
</protein>
<evidence type="ECO:0000313" key="2">
    <source>
        <dbReference type="EMBL" id="PIR74614.1"/>
    </source>
</evidence>
<evidence type="ECO:0000313" key="3">
    <source>
        <dbReference type="Proteomes" id="UP000230154"/>
    </source>
</evidence>
<dbReference type="Proteomes" id="UP000230154">
    <property type="component" value="Unassembled WGS sequence"/>
</dbReference>
<reference evidence="3" key="1">
    <citation type="submission" date="2017-09" db="EMBL/GenBank/DDBJ databases">
        <title>Depth-based differentiation of microbial function through sediment-hosted aquifers and enrichment of novel symbionts in the deep terrestrial subsurface.</title>
        <authorList>
            <person name="Probst A.J."/>
            <person name="Ladd B."/>
            <person name="Jarett J.K."/>
            <person name="Geller-Mcgrath D.E."/>
            <person name="Sieber C.M.K."/>
            <person name="Emerson J.B."/>
            <person name="Anantharaman K."/>
            <person name="Thomas B.C."/>
            <person name="Malmstrom R."/>
            <person name="Stieglmeier M."/>
            <person name="Klingl A."/>
            <person name="Woyke T."/>
            <person name="Ryan C.M."/>
            <person name="Banfield J.F."/>
        </authorList>
    </citation>
    <scope>NUCLEOTIDE SEQUENCE [LARGE SCALE GENOMIC DNA]</scope>
</reference>
<organism evidence="2 3">
    <name type="scientific">Candidatus Magasanikbacteria bacterium CG10_big_fil_rev_8_21_14_0_10_47_10</name>
    <dbReference type="NCBI Taxonomy" id="1974652"/>
    <lineage>
        <taxon>Bacteria</taxon>
        <taxon>Candidatus Magasanikiibacteriota</taxon>
    </lineage>
</organism>
<dbReference type="EMBL" id="PFCB01000015">
    <property type="protein sequence ID" value="PIR74614.1"/>
    <property type="molecule type" value="Genomic_DNA"/>
</dbReference>
<proteinExistence type="predicted"/>
<evidence type="ECO:0000256" key="1">
    <source>
        <dbReference type="SAM" id="MobiDB-lite"/>
    </source>
</evidence>
<feature type="region of interest" description="Disordered" evidence="1">
    <location>
        <begin position="39"/>
        <end position="61"/>
    </location>
</feature>
<dbReference type="AlphaFoldDB" id="A0A2H0TR46"/>
<name>A0A2H0TR46_9BACT</name>
<accession>A0A2H0TR46</accession>
<comment type="caution">
    <text evidence="2">The sequence shown here is derived from an EMBL/GenBank/DDBJ whole genome shotgun (WGS) entry which is preliminary data.</text>
</comment>
<feature type="compositionally biased region" description="Basic and acidic residues" evidence="1">
    <location>
        <begin position="49"/>
        <end position="61"/>
    </location>
</feature>